<keyword evidence="1" id="KW-0678">Repressor</keyword>
<name>A0ABP7K0Y7_9MICO</name>
<dbReference type="PRINTS" id="PR00455">
    <property type="entry name" value="HTHTETR"/>
</dbReference>
<dbReference type="PROSITE" id="PS50977">
    <property type="entry name" value="HTH_TETR_2"/>
    <property type="match status" value="1"/>
</dbReference>
<dbReference type="InterPro" id="IPR036271">
    <property type="entry name" value="Tet_transcr_reg_TetR-rel_C_sf"/>
</dbReference>
<evidence type="ECO:0000313" key="7">
    <source>
        <dbReference type="EMBL" id="GAA3860497.1"/>
    </source>
</evidence>
<dbReference type="InterPro" id="IPR039538">
    <property type="entry name" value="BetI_C"/>
</dbReference>
<comment type="caution">
    <text evidence="7">The sequence shown here is derived from an EMBL/GenBank/DDBJ whole genome shotgun (WGS) entry which is preliminary data.</text>
</comment>
<dbReference type="InterPro" id="IPR050109">
    <property type="entry name" value="HTH-type_TetR-like_transc_reg"/>
</dbReference>
<dbReference type="PANTHER" id="PTHR30055:SF226">
    <property type="entry name" value="HTH-TYPE TRANSCRIPTIONAL REGULATOR PKSA"/>
    <property type="match status" value="1"/>
</dbReference>
<keyword evidence="8" id="KW-1185">Reference proteome</keyword>
<dbReference type="Gene3D" id="1.10.357.10">
    <property type="entry name" value="Tetracycline Repressor, domain 2"/>
    <property type="match status" value="1"/>
</dbReference>
<feature type="DNA-binding region" description="H-T-H motif" evidence="5">
    <location>
        <begin position="38"/>
        <end position="57"/>
    </location>
</feature>
<dbReference type="InterPro" id="IPR009057">
    <property type="entry name" value="Homeodomain-like_sf"/>
</dbReference>
<dbReference type="EMBL" id="BAABCN010000002">
    <property type="protein sequence ID" value="GAA3860497.1"/>
    <property type="molecule type" value="Genomic_DNA"/>
</dbReference>
<protein>
    <submittedName>
        <fullName evidence="7">TetR/AcrR family transcriptional regulator</fullName>
    </submittedName>
</protein>
<evidence type="ECO:0000256" key="4">
    <source>
        <dbReference type="ARBA" id="ARBA00023163"/>
    </source>
</evidence>
<keyword evidence="3 5" id="KW-0238">DNA-binding</keyword>
<dbReference type="Proteomes" id="UP001501803">
    <property type="component" value="Unassembled WGS sequence"/>
</dbReference>
<gene>
    <name evidence="7" type="ORF">GCM10022381_01190</name>
</gene>
<dbReference type="Pfam" id="PF13977">
    <property type="entry name" value="TetR_C_6"/>
    <property type="match status" value="1"/>
</dbReference>
<feature type="domain" description="HTH tetR-type" evidence="6">
    <location>
        <begin position="15"/>
        <end position="75"/>
    </location>
</feature>
<evidence type="ECO:0000259" key="6">
    <source>
        <dbReference type="PROSITE" id="PS50977"/>
    </source>
</evidence>
<sequence>MTTESKPRGPYAKSLEVRQRIIDASIEVFGATGYYGTTMKDIAAAVGISQMGLAHHFPSKEALLTATIEWRDKQSENFFTPAEYGLDSLLVYIAVVVEDQKQPGLVELQTILAGESTTASHPAHATHQARYRDLRLYLTRTFQALADQGDLVSALPSETLASTMIALSDGLHIQWLLDPDAVDVGAALRGFVLSVVATELPEPHLPTADR</sequence>
<dbReference type="InterPro" id="IPR001647">
    <property type="entry name" value="HTH_TetR"/>
</dbReference>
<evidence type="ECO:0000313" key="8">
    <source>
        <dbReference type="Proteomes" id="UP001501803"/>
    </source>
</evidence>
<dbReference type="PANTHER" id="PTHR30055">
    <property type="entry name" value="HTH-TYPE TRANSCRIPTIONAL REGULATOR RUTR"/>
    <property type="match status" value="1"/>
</dbReference>
<proteinExistence type="predicted"/>
<dbReference type="Pfam" id="PF00440">
    <property type="entry name" value="TetR_N"/>
    <property type="match status" value="1"/>
</dbReference>
<accession>A0ABP7K0Y7</accession>
<dbReference type="SUPFAM" id="SSF46689">
    <property type="entry name" value="Homeodomain-like"/>
    <property type="match status" value="1"/>
</dbReference>
<organism evidence="7 8">
    <name type="scientific">Leifsonia kafniensis</name>
    <dbReference type="NCBI Taxonomy" id="475957"/>
    <lineage>
        <taxon>Bacteria</taxon>
        <taxon>Bacillati</taxon>
        <taxon>Actinomycetota</taxon>
        <taxon>Actinomycetes</taxon>
        <taxon>Micrococcales</taxon>
        <taxon>Microbacteriaceae</taxon>
        <taxon>Leifsonia</taxon>
    </lineage>
</organism>
<dbReference type="SUPFAM" id="SSF48498">
    <property type="entry name" value="Tetracyclin repressor-like, C-terminal domain"/>
    <property type="match status" value="1"/>
</dbReference>
<reference evidence="8" key="1">
    <citation type="journal article" date="2019" name="Int. J. Syst. Evol. Microbiol.">
        <title>The Global Catalogue of Microorganisms (GCM) 10K type strain sequencing project: providing services to taxonomists for standard genome sequencing and annotation.</title>
        <authorList>
            <consortium name="The Broad Institute Genomics Platform"/>
            <consortium name="The Broad Institute Genome Sequencing Center for Infectious Disease"/>
            <person name="Wu L."/>
            <person name="Ma J."/>
        </authorList>
    </citation>
    <scope>NUCLEOTIDE SEQUENCE [LARGE SCALE GENOMIC DNA]</scope>
    <source>
        <strain evidence="8">JCM 17021</strain>
    </source>
</reference>
<evidence type="ECO:0000256" key="5">
    <source>
        <dbReference type="PROSITE-ProRule" id="PRU00335"/>
    </source>
</evidence>
<evidence type="ECO:0000256" key="2">
    <source>
        <dbReference type="ARBA" id="ARBA00023015"/>
    </source>
</evidence>
<keyword evidence="2" id="KW-0805">Transcription regulation</keyword>
<evidence type="ECO:0000256" key="3">
    <source>
        <dbReference type="ARBA" id="ARBA00023125"/>
    </source>
</evidence>
<keyword evidence="4" id="KW-0804">Transcription</keyword>
<evidence type="ECO:0000256" key="1">
    <source>
        <dbReference type="ARBA" id="ARBA00022491"/>
    </source>
</evidence>